<evidence type="ECO:0000313" key="1">
    <source>
        <dbReference type="EMBL" id="SSA36002.1"/>
    </source>
</evidence>
<proteinExistence type="predicted"/>
<dbReference type="Proteomes" id="UP000250028">
    <property type="component" value="Unassembled WGS sequence"/>
</dbReference>
<gene>
    <name evidence="1" type="ORF">SAMN04489750_3381</name>
</gene>
<dbReference type="EMBL" id="UESZ01000001">
    <property type="protein sequence ID" value="SSA36002.1"/>
    <property type="molecule type" value="Genomic_DNA"/>
</dbReference>
<protein>
    <submittedName>
        <fullName evidence="1">Uncharacterized protein</fullName>
    </submittedName>
</protein>
<name>A0A2Y9BUN3_9MICO</name>
<evidence type="ECO:0000313" key="2">
    <source>
        <dbReference type="Proteomes" id="UP000250028"/>
    </source>
</evidence>
<dbReference type="AlphaFoldDB" id="A0A2Y9BUN3"/>
<keyword evidence="2" id="KW-1185">Reference proteome</keyword>
<organism evidence="1 2">
    <name type="scientific">Branchiibius hedensis</name>
    <dbReference type="NCBI Taxonomy" id="672460"/>
    <lineage>
        <taxon>Bacteria</taxon>
        <taxon>Bacillati</taxon>
        <taxon>Actinomycetota</taxon>
        <taxon>Actinomycetes</taxon>
        <taxon>Micrococcales</taxon>
        <taxon>Dermacoccaceae</taxon>
        <taxon>Branchiibius</taxon>
    </lineage>
</organism>
<sequence length="137" mass="15673">MRMTLTRPEETFVRSDADLLRTWRNLMGPFGFSKRSLWLIFIDEDSSVLPTILPIDGIPVEPDERMVRNLAMIVRESIRQTSPTCVALLLSRPGKGVVLKNDRRWAAHLKATFDETLMPWSIHLATNDGIQRLAVDE</sequence>
<reference evidence="2" key="1">
    <citation type="submission" date="2016-10" db="EMBL/GenBank/DDBJ databases">
        <authorList>
            <person name="Varghese N."/>
            <person name="Submissions S."/>
        </authorList>
    </citation>
    <scope>NUCLEOTIDE SEQUENCE [LARGE SCALE GENOMIC DNA]</scope>
    <source>
        <strain evidence="2">DSM 22951</strain>
    </source>
</reference>
<accession>A0A2Y9BUN3</accession>